<gene>
    <name evidence="2" type="ORF">Tco_0653548</name>
</gene>
<comment type="caution">
    <text evidence="2">The sequence shown here is derived from an EMBL/GenBank/DDBJ whole genome shotgun (WGS) entry which is preliminary data.</text>
</comment>
<sequence length="207" mass="23606">APFLNVKMMSDHNSSDLAPQRQEMSVENVSSGLLVPLSDRTSSVRQTKSLDTSHKPFWQDDLLKLKWILVELEGFAAWKAVRIFRCQQHQTGFVDPDHPEKSTNQERLVWILKQAHEPGVDGTIKLPDVKGFNKGMLIVPLYQARTTLKHNSRRRCHAGCLDSRKKLLSMVALSACCAQVMWYEDTTARLWLHLPTNTFVLQTLSQP</sequence>
<proteinExistence type="predicted"/>
<protein>
    <submittedName>
        <fullName evidence="2">Uncharacterized protein</fullName>
    </submittedName>
</protein>
<feature type="non-terminal residue" evidence="2">
    <location>
        <position position="1"/>
    </location>
</feature>
<dbReference type="EMBL" id="BQNB010009102">
    <property type="protein sequence ID" value="GJS58764.1"/>
    <property type="molecule type" value="Genomic_DNA"/>
</dbReference>
<reference evidence="2" key="1">
    <citation type="journal article" date="2022" name="Int. J. Mol. Sci.">
        <title>Draft Genome of Tanacetum Coccineum: Genomic Comparison of Closely Related Tanacetum-Family Plants.</title>
        <authorList>
            <person name="Yamashiro T."/>
            <person name="Shiraishi A."/>
            <person name="Nakayama K."/>
            <person name="Satake H."/>
        </authorList>
    </citation>
    <scope>NUCLEOTIDE SEQUENCE</scope>
</reference>
<evidence type="ECO:0000313" key="3">
    <source>
        <dbReference type="Proteomes" id="UP001151760"/>
    </source>
</evidence>
<evidence type="ECO:0000313" key="2">
    <source>
        <dbReference type="EMBL" id="GJS58764.1"/>
    </source>
</evidence>
<accession>A0ABQ4X0V1</accession>
<reference evidence="2" key="2">
    <citation type="submission" date="2022-01" db="EMBL/GenBank/DDBJ databases">
        <authorList>
            <person name="Yamashiro T."/>
            <person name="Shiraishi A."/>
            <person name="Satake H."/>
            <person name="Nakayama K."/>
        </authorList>
    </citation>
    <scope>NUCLEOTIDE SEQUENCE</scope>
</reference>
<organism evidence="2 3">
    <name type="scientific">Tanacetum coccineum</name>
    <dbReference type="NCBI Taxonomy" id="301880"/>
    <lineage>
        <taxon>Eukaryota</taxon>
        <taxon>Viridiplantae</taxon>
        <taxon>Streptophyta</taxon>
        <taxon>Embryophyta</taxon>
        <taxon>Tracheophyta</taxon>
        <taxon>Spermatophyta</taxon>
        <taxon>Magnoliopsida</taxon>
        <taxon>eudicotyledons</taxon>
        <taxon>Gunneridae</taxon>
        <taxon>Pentapetalae</taxon>
        <taxon>asterids</taxon>
        <taxon>campanulids</taxon>
        <taxon>Asterales</taxon>
        <taxon>Asteraceae</taxon>
        <taxon>Asteroideae</taxon>
        <taxon>Anthemideae</taxon>
        <taxon>Anthemidinae</taxon>
        <taxon>Tanacetum</taxon>
    </lineage>
</organism>
<keyword evidence="3" id="KW-1185">Reference proteome</keyword>
<dbReference type="Proteomes" id="UP001151760">
    <property type="component" value="Unassembled WGS sequence"/>
</dbReference>
<evidence type="ECO:0000256" key="1">
    <source>
        <dbReference type="SAM" id="MobiDB-lite"/>
    </source>
</evidence>
<feature type="region of interest" description="Disordered" evidence="1">
    <location>
        <begin position="1"/>
        <end position="22"/>
    </location>
</feature>
<name>A0ABQ4X0V1_9ASTR</name>